<accession>A0A381Q5Z4</accession>
<dbReference type="InterPro" id="IPR035090">
    <property type="entry name" value="Pyridoxal_P_attach_site"/>
</dbReference>
<dbReference type="GO" id="GO:0008184">
    <property type="term" value="F:glycogen phosphorylase activity"/>
    <property type="evidence" value="ECO:0007669"/>
    <property type="project" value="InterPro"/>
</dbReference>
<proteinExistence type="inferred from homology"/>
<dbReference type="SUPFAM" id="SSF53756">
    <property type="entry name" value="UDP-Glycosyltransferase/glycogen phosphorylase"/>
    <property type="match status" value="1"/>
</dbReference>
<dbReference type="PANTHER" id="PTHR42655">
    <property type="entry name" value="GLYCOGEN PHOSPHORYLASE"/>
    <property type="match status" value="1"/>
</dbReference>
<evidence type="ECO:0000256" key="1">
    <source>
        <dbReference type="ARBA" id="ARBA00001275"/>
    </source>
</evidence>
<keyword evidence="6" id="KW-0328">Glycosyltransferase</keyword>
<dbReference type="PROSITE" id="PS00102">
    <property type="entry name" value="PHOSPHORYLASE"/>
    <property type="match status" value="1"/>
</dbReference>
<dbReference type="NCBIfam" id="TIGR02094">
    <property type="entry name" value="more_P_ylases"/>
    <property type="match status" value="1"/>
</dbReference>
<dbReference type="Pfam" id="PF00343">
    <property type="entry name" value="Phosphorylase"/>
    <property type="match status" value="1"/>
</dbReference>
<reference evidence="11" key="1">
    <citation type="submission" date="2018-05" db="EMBL/GenBank/DDBJ databases">
        <authorList>
            <person name="Lanie J.A."/>
            <person name="Ng W.-L."/>
            <person name="Kazmierczak K.M."/>
            <person name="Andrzejewski T.M."/>
            <person name="Davidsen T.M."/>
            <person name="Wayne K.J."/>
            <person name="Tettelin H."/>
            <person name="Glass J.I."/>
            <person name="Rusch D."/>
            <person name="Podicherti R."/>
            <person name="Tsui H.-C.T."/>
            <person name="Winkler M.E."/>
        </authorList>
    </citation>
    <scope>NUCLEOTIDE SEQUENCE</scope>
</reference>
<organism evidence="11">
    <name type="scientific">marine metagenome</name>
    <dbReference type="NCBI Taxonomy" id="408172"/>
    <lineage>
        <taxon>unclassified sequences</taxon>
        <taxon>metagenomes</taxon>
        <taxon>ecological metagenomes</taxon>
    </lineage>
</organism>
<dbReference type="GO" id="GO:0030170">
    <property type="term" value="F:pyridoxal phosphate binding"/>
    <property type="evidence" value="ECO:0007669"/>
    <property type="project" value="InterPro"/>
</dbReference>
<dbReference type="InterPro" id="IPR011834">
    <property type="entry name" value="Agluc_phsphrylas"/>
</dbReference>
<gene>
    <name evidence="11" type="ORF">METZ01_LOCUS26351</name>
</gene>
<keyword evidence="9" id="KW-0119">Carbohydrate metabolism</keyword>
<evidence type="ECO:0000256" key="5">
    <source>
        <dbReference type="ARBA" id="ARBA00022533"/>
    </source>
</evidence>
<dbReference type="EMBL" id="UINC01001181">
    <property type="protein sequence ID" value="SUZ73497.1"/>
    <property type="molecule type" value="Genomic_DNA"/>
</dbReference>
<comment type="catalytic activity">
    <reaction evidence="1">
        <text>[(1-&gt;4)-alpha-D-glucosyl](n) + phosphate = [(1-&gt;4)-alpha-D-glucosyl](n-1) + alpha-D-glucose 1-phosphate</text>
        <dbReference type="Rhea" id="RHEA:41732"/>
        <dbReference type="Rhea" id="RHEA-COMP:9584"/>
        <dbReference type="Rhea" id="RHEA-COMP:9586"/>
        <dbReference type="ChEBI" id="CHEBI:15444"/>
        <dbReference type="ChEBI" id="CHEBI:43474"/>
        <dbReference type="ChEBI" id="CHEBI:58601"/>
        <dbReference type="EC" id="2.4.1.1"/>
    </reaction>
</comment>
<dbReference type="GO" id="GO:0005975">
    <property type="term" value="P:carbohydrate metabolic process"/>
    <property type="evidence" value="ECO:0007669"/>
    <property type="project" value="InterPro"/>
</dbReference>
<sequence>MLRHLSSTRLAEAARNPVFLDLYDRTIKRYDPARRGSDSWWSATMPALPGQSIAYFSAEFALHQSLPIYAGGLGVLAGDICKESSDLGLPLIGVGFMYPQGYFHQNVAATGRQEEVYERLRWTDAPITPAITPGGRPCVVSVPLGNRTVKVSVWRVRVGRTKLYLLDTSLEENAPWDRELSARLYGGDTETRIQQEIILGVGGVRALRAMGSDPIVWHLNEGHAAFVSFQRMREMLENGETFEAALAAVRRTTVFTTHTPVPAGHDTFPFQLVDSHLAGCWGSLGIHREAFLELGQHDTGDGPHFNMTALALRTAGQVNAVSKLHADVTRKMWATTRKDHADTAAPIRPLTNGIHISTWIAHRLALLFDQYLGVDWREQRDDALWDRVREIPDSELWQVRQSLRRYLFDFIRERARQRWTIENVNATAVLANGTLLDPNALTIGFARRFTGYKRPELIFSDPERLSRILNTPKRPVQLVFAGKAHPADEGGKHHLRRVYQRTLDPGFAGRVAFVNDYDLHVAHFLVQGCDVWLNNPRKPMEASGTSGMKAGLNGVPHLSIGDGWWAEGYTGDNGWLIDGGTHSTDETTDEADAAALYTLLEQQVVPTFYERDDNNLPRRWLLIARQAICTVARQFTTRRLVKEYVEQMYAPTFLEG</sequence>
<keyword evidence="7" id="KW-0808">Transferase</keyword>
<dbReference type="Pfam" id="PF11897">
    <property type="entry name" value="DUF3417"/>
    <property type="match status" value="1"/>
</dbReference>
<dbReference type="InterPro" id="IPR052182">
    <property type="entry name" value="Glycogen/Maltodextrin_Phosph"/>
</dbReference>
<dbReference type="PANTHER" id="PTHR42655:SF1">
    <property type="entry name" value="GLYCOGEN PHOSPHORYLASE"/>
    <property type="match status" value="1"/>
</dbReference>
<evidence type="ECO:0000256" key="6">
    <source>
        <dbReference type="ARBA" id="ARBA00022676"/>
    </source>
</evidence>
<dbReference type="AlphaFoldDB" id="A0A381Q5Z4"/>
<dbReference type="PIRSF" id="PIRSF000460">
    <property type="entry name" value="Pprylas_GlgP"/>
    <property type="match status" value="1"/>
</dbReference>
<evidence type="ECO:0000256" key="7">
    <source>
        <dbReference type="ARBA" id="ARBA00022679"/>
    </source>
</evidence>
<evidence type="ECO:0000313" key="11">
    <source>
        <dbReference type="EMBL" id="SUZ73497.1"/>
    </source>
</evidence>
<evidence type="ECO:0000256" key="9">
    <source>
        <dbReference type="ARBA" id="ARBA00023277"/>
    </source>
</evidence>
<evidence type="ECO:0000256" key="8">
    <source>
        <dbReference type="ARBA" id="ARBA00022898"/>
    </source>
</evidence>
<comment type="similarity">
    <text evidence="3">Belongs to the glycogen phosphorylase family.</text>
</comment>
<dbReference type="InterPro" id="IPR024517">
    <property type="entry name" value="Glycogen_phosphorylase_DUF3417"/>
</dbReference>
<keyword evidence="8" id="KW-0663">Pyridoxal phosphate</keyword>
<dbReference type="Gene3D" id="3.40.50.2000">
    <property type="entry name" value="Glycogen Phosphorylase B"/>
    <property type="match status" value="2"/>
</dbReference>
<evidence type="ECO:0000259" key="10">
    <source>
        <dbReference type="Pfam" id="PF11897"/>
    </source>
</evidence>
<protein>
    <recommendedName>
        <fullName evidence="4">glycogen phosphorylase</fullName>
        <ecNumber evidence="4">2.4.1.1</ecNumber>
    </recommendedName>
</protein>
<evidence type="ECO:0000256" key="2">
    <source>
        <dbReference type="ARBA" id="ARBA00001933"/>
    </source>
</evidence>
<evidence type="ECO:0000256" key="4">
    <source>
        <dbReference type="ARBA" id="ARBA00012591"/>
    </source>
</evidence>
<evidence type="ECO:0000256" key="3">
    <source>
        <dbReference type="ARBA" id="ARBA00006047"/>
    </source>
</evidence>
<name>A0A381Q5Z4_9ZZZZ</name>
<keyword evidence="5" id="KW-0021">Allosteric enzyme</keyword>
<comment type="cofactor">
    <cofactor evidence="2">
        <name>pyridoxal 5'-phosphate</name>
        <dbReference type="ChEBI" id="CHEBI:597326"/>
    </cofactor>
</comment>
<dbReference type="EC" id="2.4.1.1" evidence="4"/>
<dbReference type="InterPro" id="IPR000811">
    <property type="entry name" value="Glyco_trans_35"/>
</dbReference>
<feature type="domain" description="DUF3417" evidence="10">
    <location>
        <begin position="1"/>
        <end position="66"/>
    </location>
</feature>